<keyword evidence="7" id="KW-1185">Reference proteome</keyword>
<dbReference type="GO" id="GO:0005634">
    <property type="term" value="C:nucleus"/>
    <property type="evidence" value="ECO:0007669"/>
    <property type="project" value="UniProtKB-UniRule"/>
</dbReference>
<organism evidence="6 7">
    <name type="scientific">Austropuccinia psidii MF-1</name>
    <dbReference type="NCBI Taxonomy" id="1389203"/>
    <lineage>
        <taxon>Eukaryota</taxon>
        <taxon>Fungi</taxon>
        <taxon>Dikarya</taxon>
        <taxon>Basidiomycota</taxon>
        <taxon>Pucciniomycotina</taxon>
        <taxon>Pucciniomycetes</taxon>
        <taxon>Pucciniales</taxon>
        <taxon>Sphaerophragmiaceae</taxon>
        <taxon>Austropuccinia</taxon>
    </lineage>
</organism>
<feature type="coiled-coil region" evidence="3">
    <location>
        <begin position="258"/>
        <end position="285"/>
    </location>
</feature>
<dbReference type="EMBL" id="AVOT02003175">
    <property type="protein sequence ID" value="MBW0472709.1"/>
    <property type="molecule type" value="Genomic_DNA"/>
</dbReference>
<accession>A0A9Q3BUM4</accession>
<dbReference type="Gene3D" id="1.10.30.10">
    <property type="entry name" value="High mobility group box domain"/>
    <property type="match status" value="2"/>
</dbReference>
<keyword evidence="1 2" id="KW-0238">DNA-binding</keyword>
<keyword evidence="2" id="KW-0539">Nucleus</keyword>
<dbReference type="InterPro" id="IPR050342">
    <property type="entry name" value="HMGB"/>
</dbReference>
<sequence>MHFKLPRLSNHPWILRQAPSNSSINRSSLIQFRFFNDLSHSQSNLSSQIQSEKLKQKKKEPKEHLQSKKKKSPAKKLVPPKRPMNIMQLVTQDVISEIKAKTSQMTKEDARDCFRIAAEKYRALTEADKQKYTIELDRRRDQYELEMKKFLDSLTPDDYINQNEYIRRRKAQGRSISRKGIPRLDPNAPKRPLNGFMIFCADLRTNPSKYPDLHELIQSAEKDGNQSITEGSKVLANYWKSMPEDVKEGYILEGQRRRELYKLEKARYDAQVKELSENLQSLRTVT</sequence>
<gene>
    <name evidence="6" type="ORF">O181_012424</name>
</gene>
<evidence type="ECO:0000256" key="1">
    <source>
        <dbReference type="ARBA" id="ARBA00023125"/>
    </source>
</evidence>
<dbReference type="PANTHER" id="PTHR48112:SF22">
    <property type="entry name" value="MITOCHONDRIAL TRANSCRIPTION FACTOR A, ISOFORM B"/>
    <property type="match status" value="1"/>
</dbReference>
<feature type="domain" description="HMG box" evidence="5">
    <location>
        <begin position="80"/>
        <end position="151"/>
    </location>
</feature>
<dbReference type="PANTHER" id="PTHR48112">
    <property type="entry name" value="HIGH MOBILITY GROUP PROTEIN DSP1"/>
    <property type="match status" value="1"/>
</dbReference>
<name>A0A9Q3BUM4_9BASI</name>
<feature type="domain" description="HMG box" evidence="5">
    <location>
        <begin position="189"/>
        <end position="269"/>
    </location>
</feature>
<dbReference type="AlphaFoldDB" id="A0A9Q3BUM4"/>
<comment type="caution">
    <text evidence="6">The sequence shown here is derived from an EMBL/GenBank/DDBJ whole genome shotgun (WGS) entry which is preliminary data.</text>
</comment>
<evidence type="ECO:0000256" key="2">
    <source>
        <dbReference type="PROSITE-ProRule" id="PRU00267"/>
    </source>
</evidence>
<dbReference type="SUPFAM" id="SSF47095">
    <property type="entry name" value="HMG-box"/>
    <property type="match status" value="2"/>
</dbReference>
<proteinExistence type="predicted"/>
<dbReference type="PROSITE" id="PS50118">
    <property type="entry name" value="HMG_BOX_2"/>
    <property type="match status" value="2"/>
</dbReference>
<dbReference type="GO" id="GO:0003677">
    <property type="term" value="F:DNA binding"/>
    <property type="evidence" value="ECO:0007669"/>
    <property type="project" value="UniProtKB-UniRule"/>
</dbReference>
<evidence type="ECO:0000256" key="4">
    <source>
        <dbReference type="SAM" id="MobiDB-lite"/>
    </source>
</evidence>
<dbReference type="OrthoDB" id="5550281at2759"/>
<dbReference type="InterPro" id="IPR036910">
    <property type="entry name" value="HMG_box_dom_sf"/>
</dbReference>
<protein>
    <recommendedName>
        <fullName evidence="5">HMG box domain-containing protein</fullName>
    </recommendedName>
</protein>
<evidence type="ECO:0000313" key="6">
    <source>
        <dbReference type="EMBL" id="MBW0472709.1"/>
    </source>
</evidence>
<feature type="DNA-binding region" description="HMG box" evidence="2">
    <location>
        <begin position="189"/>
        <end position="269"/>
    </location>
</feature>
<keyword evidence="3" id="KW-0175">Coiled coil</keyword>
<dbReference type="SMART" id="SM00398">
    <property type="entry name" value="HMG"/>
    <property type="match status" value="2"/>
</dbReference>
<dbReference type="Pfam" id="PF00505">
    <property type="entry name" value="HMG_box"/>
    <property type="match status" value="2"/>
</dbReference>
<reference evidence="6" key="1">
    <citation type="submission" date="2021-03" db="EMBL/GenBank/DDBJ databases">
        <title>Draft genome sequence of rust myrtle Austropuccinia psidii MF-1, a brazilian biotype.</title>
        <authorList>
            <person name="Quecine M.C."/>
            <person name="Pachon D.M.R."/>
            <person name="Bonatelli M.L."/>
            <person name="Correr F.H."/>
            <person name="Franceschini L.M."/>
            <person name="Leite T.F."/>
            <person name="Margarido G.R.A."/>
            <person name="Almeida C.A."/>
            <person name="Ferrarezi J.A."/>
            <person name="Labate C.A."/>
        </authorList>
    </citation>
    <scope>NUCLEOTIDE SEQUENCE</scope>
    <source>
        <strain evidence="6">MF-1</strain>
    </source>
</reference>
<evidence type="ECO:0000313" key="7">
    <source>
        <dbReference type="Proteomes" id="UP000765509"/>
    </source>
</evidence>
<dbReference type="InterPro" id="IPR009071">
    <property type="entry name" value="HMG_box_dom"/>
</dbReference>
<dbReference type="Proteomes" id="UP000765509">
    <property type="component" value="Unassembled WGS sequence"/>
</dbReference>
<feature type="DNA-binding region" description="HMG box" evidence="2">
    <location>
        <begin position="80"/>
        <end position="151"/>
    </location>
</feature>
<evidence type="ECO:0000256" key="3">
    <source>
        <dbReference type="SAM" id="Coils"/>
    </source>
</evidence>
<feature type="region of interest" description="Disordered" evidence="4">
    <location>
        <begin position="46"/>
        <end position="82"/>
    </location>
</feature>
<evidence type="ECO:0000259" key="5">
    <source>
        <dbReference type="PROSITE" id="PS50118"/>
    </source>
</evidence>